<evidence type="ECO:0000313" key="1">
    <source>
        <dbReference type="EMBL" id="GAA4426228.1"/>
    </source>
</evidence>
<name>A0ABP8LC77_9BACT</name>
<accession>A0ABP8LC77</accession>
<dbReference type="EMBL" id="BAABHC010000003">
    <property type="protein sequence ID" value="GAA4426228.1"/>
    <property type="molecule type" value="Genomic_DNA"/>
</dbReference>
<proteinExistence type="predicted"/>
<dbReference type="Proteomes" id="UP001500552">
    <property type="component" value="Unassembled WGS sequence"/>
</dbReference>
<protein>
    <recommendedName>
        <fullName evidence="3">GLPGLI family protein</fullName>
    </recommendedName>
</protein>
<keyword evidence="2" id="KW-1185">Reference proteome</keyword>
<sequence length="195" mass="22537">MVIGNTFLNEDWEKANLYLTFNRKLENQHMKYDIEQNQFLLRNDSASAEGPENFDAISGVSVLAFEIDDPLAGKKIYLNSVNAGFTDGRTPYPGFLEVLVEGPVNLYRQVETSVLRANYNVALNAGVKKDRIVKKEAFFVRRAAEKELYEISNNKKDNFQFFDKQQQVEKFVKENNIKFKQQEDLVKLVSYYNAL</sequence>
<comment type="caution">
    <text evidence="1">The sequence shown here is derived from an EMBL/GenBank/DDBJ whole genome shotgun (WGS) entry which is preliminary data.</text>
</comment>
<evidence type="ECO:0000313" key="2">
    <source>
        <dbReference type="Proteomes" id="UP001500552"/>
    </source>
</evidence>
<organism evidence="1 2">
    <name type="scientific">Pontibacter saemangeumensis</name>
    <dbReference type="NCBI Taxonomy" id="1084525"/>
    <lineage>
        <taxon>Bacteria</taxon>
        <taxon>Pseudomonadati</taxon>
        <taxon>Bacteroidota</taxon>
        <taxon>Cytophagia</taxon>
        <taxon>Cytophagales</taxon>
        <taxon>Hymenobacteraceae</taxon>
        <taxon>Pontibacter</taxon>
    </lineage>
</organism>
<reference evidence="2" key="1">
    <citation type="journal article" date="2019" name="Int. J. Syst. Evol. Microbiol.">
        <title>The Global Catalogue of Microorganisms (GCM) 10K type strain sequencing project: providing services to taxonomists for standard genome sequencing and annotation.</title>
        <authorList>
            <consortium name="The Broad Institute Genomics Platform"/>
            <consortium name="The Broad Institute Genome Sequencing Center for Infectious Disease"/>
            <person name="Wu L."/>
            <person name="Ma J."/>
        </authorList>
    </citation>
    <scope>NUCLEOTIDE SEQUENCE [LARGE SCALE GENOMIC DNA]</scope>
    <source>
        <strain evidence="2">JCM 17926</strain>
    </source>
</reference>
<gene>
    <name evidence="1" type="ORF">GCM10023188_08060</name>
</gene>
<evidence type="ECO:0008006" key="3">
    <source>
        <dbReference type="Google" id="ProtNLM"/>
    </source>
</evidence>